<proteinExistence type="predicted"/>
<gene>
    <name evidence="1" type="ORF">GCM10009720_15990</name>
</gene>
<evidence type="ECO:0000313" key="1">
    <source>
        <dbReference type="EMBL" id="GAA2036265.1"/>
    </source>
</evidence>
<sequence>MGGGAGLAAVLACWPPHDALMDIQHLFERNSQGMGTAVCCNSISELMWPLWGDMGSGTGAACR</sequence>
<keyword evidence="2" id="KW-1185">Reference proteome</keyword>
<dbReference type="Proteomes" id="UP001501461">
    <property type="component" value="Unassembled WGS sequence"/>
</dbReference>
<comment type="caution">
    <text evidence="1">The sequence shown here is derived from an EMBL/GenBank/DDBJ whole genome shotgun (WGS) entry which is preliminary data.</text>
</comment>
<accession>A0ABN2UHN8</accession>
<name>A0ABN2UHN8_9MICC</name>
<dbReference type="EMBL" id="BAAAMN010000028">
    <property type="protein sequence ID" value="GAA2036265.1"/>
    <property type="molecule type" value="Genomic_DNA"/>
</dbReference>
<reference evidence="2" key="1">
    <citation type="journal article" date="2019" name="Int. J. Syst. Evol. Microbiol.">
        <title>The Global Catalogue of Microorganisms (GCM) 10K type strain sequencing project: providing services to taxonomists for standard genome sequencing and annotation.</title>
        <authorList>
            <consortium name="The Broad Institute Genomics Platform"/>
            <consortium name="The Broad Institute Genome Sequencing Center for Infectious Disease"/>
            <person name="Wu L."/>
            <person name="Ma J."/>
        </authorList>
    </citation>
    <scope>NUCLEOTIDE SEQUENCE [LARGE SCALE GENOMIC DNA]</scope>
    <source>
        <strain evidence="2">JCM 13595</strain>
    </source>
</reference>
<organism evidence="1 2">
    <name type="scientific">Yaniella flava</name>
    <dbReference type="NCBI Taxonomy" id="287930"/>
    <lineage>
        <taxon>Bacteria</taxon>
        <taxon>Bacillati</taxon>
        <taxon>Actinomycetota</taxon>
        <taxon>Actinomycetes</taxon>
        <taxon>Micrococcales</taxon>
        <taxon>Micrococcaceae</taxon>
        <taxon>Yaniella</taxon>
    </lineage>
</organism>
<protein>
    <submittedName>
        <fullName evidence="1">Uncharacterized protein</fullName>
    </submittedName>
</protein>
<evidence type="ECO:0000313" key="2">
    <source>
        <dbReference type="Proteomes" id="UP001501461"/>
    </source>
</evidence>